<accession>L5KYS3</accession>
<protein>
    <submittedName>
        <fullName evidence="2">Uncharacterized protein</fullName>
    </submittedName>
</protein>
<keyword evidence="3" id="KW-1185">Reference proteome</keyword>
<dbReference type="Proteomes" id="UP000010552">
    <property type="component" value="Unassembled WGS sequence"/>
</dbReference>
<dbReference type="AlphaFoldDB" id="L5KYS3"/>
<evidence type="ECO:0000256" key="1">
    <source>
        <dbReference type="SAM" id="MobiDB-lite"/>
    </source>
</evidence>
<evidence type="ECO:0000313" key="3">
    <source>
        <dbReference type="Proteomes" id="UP000010552"/>
    </source>
</evidence>
<organism evidence="2 3">
    <name type="scientific">Pteropus alecto</name>
    <name type="common">Black flying fox</name>
    <dbReference type="NCBI Taxonomy" id="9402"/>
    <lineage>
        <taxon>Eukaryota</taxon>
        <taxon>Metazoa</taxon>
        <taxon>Chordata</taxon>
        <taxon>Craniata</taxon>
        <taxon>Vertebrata</taxon>
        <taxon>Euteleostomi</taxon>
        <taxon>Mammalia</taxon>
        <taxon>Eutheria</taxon>
        <taxon>Laurasiatheria</taxon>
        <taxon>Chiroptera</taxon>
        <taxon>Yinpterochiroptera</taxon>
        <taxon>Pteropodoidea</taxon>
        <taxon>Pteropodidae</taxon>
        <taxon>Pteropodinae</taxon>
        <taxon>Pteropus</taxon>
    </lineage>
</organism>
<reference evidence="3" key="1">
    <citation type="journal article" date="2013" name="Science">
        <title>Comparative analysis of bat genomes provides insight into the evolution of flight and immunity.</title>
        <authorList>
            <person name="Zhang G."/>
            <person name="Cowled C."/>
            <person name="Shi Z."/>
            <person name="Huang Z."/>
            <person name="Bishop-Lilly K.A."/>
            <person name="Fang X."/>
            <person name="Wynne J.W."/>
            <person name="Xiong Z."/>
            <person name="Baker M.L."/>
            <person name="Zhao W."/>
            <person name="Tachedjian M."/>
            <person name="Zhu Y."/>
            <person name="Zhou P."/>
            <person name="Jiang X."/>
            <person name="Ng J."/>
            <person name="Yang L."/>
            <person name="Wu L."/>
            <person name="Xiao J."/>
            <person name="Feng Y."/>
            <person name="Chen Y."/>
            <person name="Sun X."/>
            <person name="Zhang Y."/>
            <person name="Marsh G.A."/>
            <person name="Crameri G."/>
            <person name="Broder C.C."/>
            <person name="Frey K.G."/>
            <person name="Wang L.F."/>
            <person name="Wang J."/>
        </authorList>
    </citation>
    <scope>NUCLEOTIDE SEQUENCE [LARGE SCALE GENOMIC DNA]</scope>
</reference>
<evidence type="ECO:0000313" key="2">
    <source>
        <dbReference type="EMBL" id="ELK16335.1"/>
    </source>
</evidence>
<sequence length="188" mass="20678">MSVERFEGSTRAADAPSELQRREVRGGPWCRRQGGSGKRPDTCRDIRGEGLRSVPLRPPLGPEICHEGGGGTRWPIDARLGWASGPEEKVWPVPSPTRPCRKCGEEASPSTLCPWATYVPVTGFKHLHTAKVGERRPPPSSAVIKPLEDGALLWQEEFRARYLLGRKAGVKHLYFCCFDMSASEPGGC</sequence>
<feature type="region of interest" description="Disordered" evidence="1">
    <location>
        <begin position="1"/>
        <end position="68"/>
    </location>
</feature>
<dbReference type="InParanoid" id="L5KYS3"/>
<feature type="compositionally biased region" description="Basic and acidic residues" evidence="1">
    <location>
        <begin position="38"/>
        <end position="50"/>
    </location>
</feature>
<proteinExistence type="predicted"/>
<gene>
    <name evidence="2" type="ORF">PAL_GLEAN10017884</name>
</gene>
<dbReference type="EMBL" id="KB030474">
    <property type="protein sequence ID" value="ELK16335.1"/>
    <property type="molecule type" value="Genomic_DNA"/>
</dbReference>
<name>L5KYS3_PTEAL</name>